<name>A0A934KBK9_9BACT</name>
<keyword evidence="6" id="KW-0238">DNA-binding</keyword>
<dbReference type="InterPro" id="IPR007167">
    <property type="entry name" value="Fe-transptr_FeoA-like"/>
</dbReference>
<evidence type="ECO:0000256" key="3">
    <source>
        <dbReference type="ARBA" id="ARBA00011738"/>
    </source>
</evidence>
<dbReference type="GO" id="GO:0003677">
    <property type="term" value="F:DNA binding"/>
    <property type="evidence" value="ECO:0007669"/>
    <property type="project" value="UniProtKB-KW"/>
</dbReference>
<evidence type="ECO:0000256" key="6">
    <source>
        <dbReference type="ARBA" id="ARBA00023125"/>
    </source>
</evidence>
<keyword evidence="10" id="KW-1185">Reference proteome</keyword>
<evidence type="ECO:0000313" key="10">
    <source>
        <dbReference type="Proteomes" id="UP000612893"/>
    </source>
</evidence>
<organism evidence="9 10">
    <name type="scientific">Candidatus Nephthysia bennettiae</name>
    <dbReference type="NCBI Taxonomy" id="3127016"/>
    <lineage>
        <taxon>Bacteria</taxon>
        <taxon>Bacillati</taxon>
        <taxon>Candidatus Dormiibacterota</taxon>
        <taxon>Candidatus Dormibacteria</taxon>
        <taxon>Candidatus Dormibacterales</taxon>
        <taxon>Candidatus Dormibacteraceae</taxon>
        <taxon>Candidatus Nephthysia</taxon>
    </lineage>
</organism>
<dbReference type="SUPFAM" id="SSF50037">
    <property type="entry name" value="C-terminal domain of transcriptional repressors"/>
    <property type="match status" value="1"/>
</dbReference>
<dbReference type="InterPro" id="IPR022689">
    <property type="entry name" value="Iron_dep_repressor"/>
</dbReference>
<evidence type="ECO:0000256" key="7">
    <source>
        <dbReference type="ARBA" id="ARBA00023163"/>
    </source>
</evidence>
<dbReference type="Pfam" id="PF04023">
    <property type="entry name" value="FeoA"/>
    <property type="match status" value="1"/>
</dbReference>
<dbReference type="InterPro" id="IPR001367">
    <property type="entry name" value="Fe_dep_repressor"/>
</dbReference>
<comment type="subcellular location">
    <subcellularLocation>
        <location evidence="1">Cytoplasm</location>
    </subcellularLocation>
</comment>
<dbReference type="SUPFAM" id="SSF46785">
    <property type="entry name" value="Winged helix' DNA-binding domain"/>
    <property type="match status" value="1"/>
</dbReference>
<comment type="caution">
    <text evidence="9">The sequence shown here is derived from an EMBL/GenBank/DDBJ whole genome shotgun (WGS) entry which is preliminary data.</text>
</comment>
<dbReference type="SMART" id="SM00899">
    <property type="entry name" value="FeoA"/>
    <property type="match status" value="1"/>
</dbReference>
<dbReference type="InterPro" id="IPR008988">
    <property type="entry name" value="Transcriptional_repressor_C"/>
</dbReference>
<evidence type="ECO:0000259" key="8">
    <source>
        <dbReference type="SMART" id="SM00899"/>
    </source>
</evidence>
<dbReference type="InterPro" id="IPR050536">
    <property type="entry name" value="DtxR_MntR_Metal-Reg"/>
</dbReference>
<gene>
    <name evidence="9" type="ORF">JF922_22040</name>
</gene>
<evidence type="ECO:0000313" key="9">
    <source>
        <dbReference type="EMBL" id="MBJ7600737.1"/>
    </source>
</evidence>
<evidence type="ECO:0000256" key="2">
    <source>
        <dbReference type="ARBA" id="ARBA00007871"/>
    </source>
</evidence>
<dbReference type="SMART" id="SM00529">
    <property type="entry name" value="HTH_DTXR"/>
    <property type="match status" value="1"/>
</dbReference>
<protein>
    <submittedName>
        <fullName evidence="9">Metal-dependent transcriptional regulator</fullName>
    </submittedName>
</protein>
<accession>A0A934KBK9</accession>
<keyword evidence="5" id="KW-0805">Transcription regulation</keyword>
<dbReference type="Pfam" id="PF01325">
    <property type="entry name" value="Fe_dep_repress"/>
    <property type="match status" value="1"/>
</dbReference>
<dbReference type="InterPro" id="IPR036388">
    <property type="entry name" value="WH-like_DNA-bd_sf"/>
</dbReference>
<comment type="similarity">
    <text evidence="2">Belongs to the DtxR/MntR family.</text>
</comment>
<dbReference type="Gene3D" id="1.10.10.10">
    <property type="entry name" value="Winged helix-like DNA-binding domain superfamily/Winged helix DNA-binding domain"/>
    <property type="match status" value="1"/>
</dbReference>
<dbReference type="InterPro" id="IPR038157">
    <property type="entry name" value="FeoA_core_dom"/>
</dbReference>
<dbReference type="Proteomes" id="UP000612893">
    <property type="component" value="Unassembled WGS sequence"/>
</dbReference>
<evidence type="ECO:0000256" key="1">
    <source>
        <dbReference type="ARBA" id="ARBA00004496"/>
    </source>
</evidence>
<keyword evidence="7" id="KW-0804">Transcription</keyword>
<proteinExistence type="inferred from homology"/>
<dbReference type="Gene3D" id="1.10.60.10">
    <property type="entry name" value="Iron dependent repressor, metal binding and dimerisation domain"/>
    <property type="match status" value="1"/>
</dbReference>
<evidence type="ECO:0000256" key="4">
    <source>
        <dbReference type="ARBA" id="ARBA00023004"/>
    </source>
</evidence>
<dbReference type="InterPro" id="IPR036421">
    <property type="entry name" value="Fe_dep_repressor_sf"/>
</dbReference>
<dbReference type="InterPro" id="IPR036390">
    <property type="entry name" value="WH_DNA-bd_sf"/>
</dbReference>
<reference evidence="9" key="1">
    <citation type="submission" date="2020-10" db="EMBL/GenBank/DDBJ databases">
        <title>Ca. Dormibacterota MAGs.</title>
        <authorList>
            <person name="Montgomery K."/>
        </authorList>
    </citation>
    <scope>NUCLEOTIDE SEQUENCE [LARGE SCALE GENOMIC DNA]</scope>
    <source>
        <strain evidence="9">SC8812_S17_10</strain>
    </source>
</reference>
<dbReference type="AlphaFoldDB" id="A0A934KBK9"/>
<dbReference type="RefSeq" id="WP_338204688.1">
    <property type="nucleotide sequence ID" value="NZ_JAEKNR010000217.1"/>
</dbReference>
<dbReference type="Gene3D" id="2.30.30.90">
    <property type="match status" value="1"/>
</dbReference>
<dbReference type="Pfam" id="PF02742">
    <property type="entry name" value="Fe_dep_repr_C"/>
    <property type="match status" value="1"/>
</dbReference>
<dbReference type="PANTHER" id="PTHR33238">
    <property type="entry name" value="IRON (METAL) DEPENDENT REPRESSOR, DTXR FAMILY"/>
    <property type="match status" value="1"/>
</dbReference>
<dbReference type="EMBL" id="JAEKNR010000217">
    <property type="protein sequence ID" value="MBJ7600737.1"/>
    <property type="molecule type" value="Genomic_DNA"/>
</dbReference>
<dbReference type="PANTHER" id="PTHR33238:SF10">
    <property type="entry name" value="IRON-DEPENDENT REPRESSOR IDER"/>
    <property type="match status" value="1"/>
</dbReference>
<keyword evidence="4" id="KW-0408">Iron</keyword>
<dbReference type="InterPro" id="IPR022687">
    <property type="entry name" value="HTH_DTXR"/>
</dbReference>
<dbReference type="GO" id="GO:0005737">
    <property type="term" value="C:cytoplasm"/>
    <property type="evidence" value="ECO:0007669"/>
    <property type="project" value="UniProtKB-SubCell"/>
</dbReference>
<sequence length="233" mass="25908">MSAGVGLDALSGREPTEVIGRYLEAIHYMEAEGETVRSARLADWLGVSRPTVTVALRRMTRDGMVRINGRKEIELTEQGRKASAAIVRRHRIMERWLTDVLGLDWVAADEEAARLEHAVSDLVEHRLWETLGQPTSCPHGNPIPGYAELNPAEVRLSSLEPGARAEVSRISEVAEREAPTLLRYLLERRLVPRTELEVLEVDTVGRTLRLAVAGREITLSHETAGKIWVLAAV</sequence>
<comment type="subunit">
    <text evidence="3">Homodimer.</text>
</comment>
<feature type="domain" description="Ferrous iron transporter FeoA-like" evidence="8">
    <location>
        <begin position="154"/>
        <end position="231"/>
    </location>
</feature>
<evidence type="ECO:0000256" key="5">
    <source>
        <dbReference type="ARBA" id="ARBA00023015"/>
    </source>
</evidence>
<dbReference type="SUPFAM" id="SSF47979">
    <property type="entry name" value="Iron-dependent repressor protein, dimerization domain"/>
    <property type="match status" value="1"/>
</dbReference>